<keyword evidence="3" id="KW-1185">Reference proteome</keyword>
<proteinExistence type="predicted"/>
<name>A0A938Y947_9ACTN</name>
<comment type="caution">
    <text evidence="2">The sequence shown here is derived from an EMBL/GenBank/DDBJ whole genome shotgun (WGS) entry which is preliminary data.</text>
</comment>
<dbReference type="EMBL" id="JAERTX010000017">
    <property type="protein sequence ID" value="MBM9461467.1"/>
    <property type="molecule type" value="Genomic_DNA"/>
</dbReference>
<organism evidence="2 3">
    <name type="scientific">Nocardioides faecalis</name>
    <dbReference type="NCBI Taxonomy" id="2803858"/>
    <lineage>
        <taxon>Bacteria</taxon>
        <taxon>Bacillati</taxon>
        <taxon>Actinomycetota</taxon>
        <taxon>Actinomycetes</taxon>
        <taxon>Propionibacteriales</taxon>
        <taxon>Nocardioidaceae</taxon>
        <taxon>Nocardioides</taxon>
    </lineage>
</organism>
<protein>
    <submittedName>
        <fullName evidence="2">Uncharacterized protein</fullName>
    </submittedName>
</protein>
<reference evidence="2" key="1">
    <citation type="submission" date="2021-01" db="EMBL/GenBank/DDBJ databases">
        <title>Novel species in genus Nocardioides.</title>
        <authorList>
            <person name="Zhang G."/>
        </authorList>
    </citation>
    <scope>NUCLEOTIDE SEQUENCE</scope>
    <source>
        <strain evidence="2">Zg-536</strain>
    </source>
</reference>
<dbReference type="AlphaFoldDB" id="A0A938Y947"/>
<evidence type="ECO:0000313" key="2">
    <source>
        <dbReference type="EMBL" id="MBM9461467.1"/>
    </source>
</evidence>
<feature type="compositionally biased region" description="Acidic residues" evidence="1">
    <location>
        <begin position="37"/>
        <end position="46"/>
    </location>
</feature>
<dbReference type="RefSeq" id="WP_205292784.1">
    <property type="nucleotide sequence ID" value="NZ_CP074406.1"/>
</dbReference>
<feature type="compositionally biased region" description="Basic and acidic residues" evidence="1">
    <location>
        <begin position="1"/>
        <end position="28"/>
    </location>
</feature>
<dbReference type="Proteomes" id="UP000663791">
    <property type="component" value="Unassembled WGS sequence"/>
</dbReference>
<feature type="region of interest" description="Disordered" evidence="1">
    <location>
        <begin position="1"/>
        <end position="86"/>
    </location>
</feature>
<accession>A0A938Y947</accession>
<sequence length="86" mass="9153">MSEGQHGEDPIRRLTPDEPVDPDQKELGADVPVAEEYLPEDADPEAPADVPGTGDDELYPRADESGPDEGGPDEDLSGAADEQDRP</sequence>
<evidence type="ECO:0000313" key="3">
    <source>
        <dbReference type="Proteomes" id="UP000663791"/>
    </source>
</evidence>
<evidence type="ECO:0000256" key="1">
    <source>
        <dbReference type="SAM" id="MobiDB-lite"/>
    </source>
</evidence>
<feature type="compositionally biased region" description="Acidic residues" evidence="1">
    <location>
        <begin position="65"/>
        <end position="76"/>
    </location>
</feature>
<gene>
    <name evidence="2" type="ORF">JK386_16305</name>
</gene>